<feature type="region of interest" description="Disordered" evidence="1">
    <location>
        <begin position="113"/>
        <end position="170"/>
    </location>
</feature>
<feature type="compositionally biased region" description="Low complexity" evidence="1">
    <location>
        <begin position="120"/>
        <end position="134"/>
    </location>
</feature>
<reference evidence="2 3" key="2">
    <citation type="journal article" date="2017" name="Front. Plant Sci.">
        <title>Gene Classification and Mining of Molecular Markers Useful in Red Clover (Trifolium pratense) Breeding.</title>
        <authorList>
            <person name="Istvanek J."/>
            <person name="Dluhosova J."/>
            <person name="Dluhos P."/>
            <person name="Patkova L."/>
            <person name="Nedelnik J."/>
            <person name="Repkova J."/>
        </authorList>
    </citation>
    <scope>NUCLEOTIDE SEQUENCE [LARGE SCALE GENOMIC DNA]</scope>
    <source>
        <strain evidence="3">cv. Tatra</strain>
        <tissue evidence="2">Young leaves</tissue>
    </source>
</reference>
<dbReference type="Proteomes" id="UP000236291">
    <property type="component" value="Unassembled WGS sequence"/>
</dbReference>
<accession>A0A2K3L3C3</accession>
<name>A0A2K3L3C3_TRIPR</name>
<organism evidence="2 3">
    <name type="scientific">Trifolium pratense</name>
    <name type="common">Red clover</name>
    <dbReference type="NCBI Taxonomy" id="57577"/>
    <lineage>
        <taxon>Eukaryota</taxon>
        <taxon>Viridiplantae</taxon>
        <taxon>Streptophyta</taxon>
        <taxon>Embryophyta</taxon>
        <taxon>Tracheophyta</taxon>
        <taxon>Spermatophyta</taxon>
        <taxon>Magnoliopsida</taxon>
        <taxon>eudicotyledons</taxon>
        <taxon>Gunneridae</taxon>
        <taxon>Pentapetalae</taxon>
        <taxon>rosids</taxon>
        <taxon>fabids</taxon>
        <taxon>Fabales</taxon>
        <taxon>Fabaceae</taxon>
        <taxon>Papilionoideae</taxon>
        <taxon>50 kb inversion clade</taxon>
        <taxon>NPAAA clade</taxon>
        <taxon>Hologalegina</taxon>
        <taxon>IRL clade</taxon>
        <taxon>Trifolieae</taxon>
        <taxon>Trifolium</taxon>
    </lineage>
</organism>
<proteinExistence type="predicted"/>
<evidence type="ECO:0000313" key="3">
    <source>
        <dbReference type="Proteomes" id="UP000236291"/>
    </source>
</evidence>
<dbReference type="EMBL" id="ASHM01025448">
    <property type="protein sequence ID" value="PNX73041.1"/>
    <property type="molecule type" value="Genomic_DNA"/>
</dbReference>
<reference evidence="2 3" key="1">
    <citation type="journal article" date="2014" name="Am. J. Bot.">
        <title>Genome assembly and annotation for red clover (Trifolium pratense; Fabaceae).</title>
        <authorList>
            <person name="Istvanek J."/>
            <person name="Jaros M."/>
            <person name="Krenek A."/>
            <person name="Repkova J."/>
        </authorList>
    </citation>
    <scope>NUCLEOTIDE SEQUENCE [LARGE SCALE GENOMIC DNA]</scope>
    <source>
        <strain evidence="3">cv. Tatra</strain>
        <tissue evidence="2">Young leaves</tissue>
    </source>
</reference>
<feature type="non-terminal residue" evidence="2">
    <location>
        <position position="1"/>
    </location>
</feature>
<sequence>RKIPHTINSMAPTIGGESWPPLLEEKMLDVFIAAQEKAEQNGLGSKHASYWDDAVSEVNGHIQDNFPYLLPKDVASVQRRLKQLRRTNPTKLANKCNDLFKTHTMVIPTTLLGHNHSFDSGQSSGQSSGRRPSGSSGGAGGPIRRRQSTTTPSVFLPQVSEYDPEPEERI</sequence>
<feature type="non-terminal residue" evidence="2">
    <location>
        <position position="170"/>
    </location>
</feature>
<gene>
    <name evidence="2" type="ORF">L195_g028939</name>
</gene>
<dbReference type="AlphaFoldDB" id="A0A2K3L3C3"/>
<evidence type="ECO:0000313" key="2">
    <source>
        <dbReference type="EMBL" id="PNX73041.1"/>
    </source>
</evidence>
<protein>
    <submittedName>
        <fullName evidence="2">Uncharacterized protein</fullName>
    </submittedName>
</protein>
<evidence type="ECO:0000256" key="1">
    <source>
        <dbReference type="SAM" id="MobiDB-lite"/>
    </source>
</evidence>
<comment type="caution">
    <text evidence="2">The sequence shown here is derived from an EMBL/GenBank/DDBJ whole genome shotgun (WGS) entry which is preliminary data.</text>
</comment>